<dbReference type="OrthoDB" id="3357985at2759"/>
<dbReference type="Pfam" id="PF00651">
    <property type="entry name" value="BTB"/>
    <property type="match status" value="1"/>
</dbReference>
<dbReference type="AlphaFoldDB" id="A0A9P7GQ28"/>
<proteinExistence type="predicted"/>
<dbReference type="SUPFAM" id="SSF54695">
    <property type="entry name" value="POZ domain"/>
    <property type="match status" value="1"/>
</dbReference>
<reference evidence="2" key="1">
    <citation type="submission" date="2021-02" db="EMBL/GenBank/DDBJ databases">
        <authorList>
            <person name="Nieuwenhuis M."/>
            <person name="Van De Peppel L.J.J."/>
        </authorList>
    </citation>
    <scope>NUCLEOTIDE SEQUENCE</scope>
    <source>
        <strain evidence="2">D49</strain>
    </source>
</reference>
<evidence type="ECO:0000313" key="3">
    <source>
        <dbReference type="Proteomes" id="UP000717328"/>
    </source>
</evidence>
<comment type="caution">
    <text evidence="2">The sequence shown here is derived from an EMBL/GenBank/DDBJ whole genome shotgun (WGS) entry which is preliminary data.</text>
</comment>
<dbReference type="Gene3D" id="3.30.710.10">
    <property type="entry name" value="Potassium Channel Kv1.1, Chain A"/>
    <property type="match status" value="1"/>
</dbReference>
<sequence>MSRKAGPPFDNPSADIILRSSGKIPADFRVFKLLLSLASPFFATAFTLPQPEAGDAATPVMEMEEDADTLALLLGLCYPVSVCTLPQLGSLEDLRKVMSAALKLEMDGVQQYLRQVLVEPRFIEEEPLRVYAIACMYGWVKEARKAARNTLSYPAEAPLVGELEHISAGTYRRLLQYRKECGLAASSEVLALSKDAPPSAWVWVWDREKILSWAAIILAGMDVGCSEGAQRKPMR</sequence>
<feature type="domain" description="BTB" evidence="1">
    <location>
        <begin position="14"/>
        <end position="78"/>
    </location>
</feature>
<dbReference type="CDD" id="cd18186">
    <property type="entry name" value="BTB_POZ_ZBTB_KLHL-like"/>
    <property type="match status" value="1"/>
</dbReference>
<dbReference type="EMBL" id="JABCKI010000017">
    <property type="protein sequence ID" value="KAG5654173.1"/>
    <property type="molecule type" value="Genomic_DNA"/>
</dbReference>
<protein>
    <recommendedName>
        <fullName evidence="1">BTB domain-containing protein</fullName>
    </recommendedName>
</protein>
<name>A0A9P7GQ28_9AGAR</name>
<reference evidence="2" key="2">
    <citation type="submission" date="2021-10" db="EMBL/GenBank/DDBJ databases">
        <title>Phylogenomics reveals ancestral predisposition of the termite-cultivated fungus Termitomyces towards a domesticated lifestyle.</title>
        <authorList>
            <person name="Auxier B."/>
            <person name="Grum-Grzhimaylo A."/>
            <person name="Cardenas M.E."/>
            <person name="Lodge J.D."/>
            <person name="Laessoe T."/>
            <person name="Pedersen O."/>
            <person name="Smith M.E."/>
            <person name="Kuyper T.W."/>
            <person name="Franco-Molano E.A."/>
            <person name="Baroni T.J."/>
            <person name="Aanen D.K."/>
        </authorList>
    </citation>
    <scope>NUCLEOTIDE SEQUENCE</scope>
    <source>
        <strain evidence="2">D49</strain>
    </source>
</reference>
<accession>A0A9P7GQ28</accession>
<organism evidence="2 3">
    <name type="scientific">Sphagnurus paluster</name>
    <dbReference type="NCBI Taxonomy" id="117069"/>
    <lineage>
        <taxon>Eukaryota</taxon>
        <taxon>Fungi</taxon>
        <taxon>Dikarya</taxon>
        <taxon>Basidiomycota</taxon>
        <taxon>Agaricomycotina</taxon>
        <taxon>Agaricomycetes</taxon>
        <taxon>Agaricomycetidae</taxon>
        <taxon>Agaricales</taxon>
        <taxon>Tricholomatineae</taxon>
        <taxon>Lyophyllaceae</taxon>
        <taxon>Sphagnurus</taxon>
    </lineage>
</organism>
<evidence type="ECO:0000313" key="2">
    <source>
        <dbReference type="EMBL" id="KAG5654173.1"/>
    </source>
</evidence>
<dbReference type="InterPro" id="IPR000210">
    <property type="entry name" value="BTB/POZ_dom"/>
</dbReference>
<dbReference type="Proteomes" id="UP000717328">
    <property type="component" value="Unassembled WGS sequence"/>
</dbReference>
<evidence type="ECO:0000259" key="1">
    <source>
        <dbReference type="PROSITE" id="PS50097"/>
    </source>
</evidence>
<dbReference type="InterPro" id="IPR011333">
    <property type="entry name" value="SKP1/BTB/POZ_sf"/>
</dbReference>
<keyword evidence="3" id="KW-1185">Reference proteome</keyword>
<gene>
    <name evidence="2" type="ORF">H0H81_006555</name>
</gene>
<dbReference type="PROSITE" id="PS50097">
    <property type="entry name" value="BTB"/>
    <property type="match status" value="1"/>
</dbReference>